<keyword evidence="3" id="KW-0146">Chitin degradation</keyword>
<evidence type="ECO:0000256" key="5">
    <source>
        <dbReference type="SAM" id="Phobius"/>
    </source>
</evidence>
<comment type="catalytic activity">
    <reaction evidence="1">
        <text>Random endo-hydrolysis of N-acetyl-beta-D-glucosaminide (1-&gt;4)-beta-linkages in chitin and chitodextrins.</text>
        <dbReference type="EC" id="3.2.1.14"/>
    </reaction>
</comment>
<evidence type="ECO:0000313" key="8">
    <source>
        <dbReference type="EMBL" id="GFH42641.1"/>
    </source>
</evidence>
<keyword evidence="9" id="KW-1185">Reference proteome</keyword>
<feature type="region of interest" description="Disordered" evidence="4">
    <location>
        <begin position="342"/>
        <end position="362"/>
    </location>
</feature>
<dbReference type="InterPro" id="IPR001223">
    <property type="entry name" value="Glyco_hydro18_cat"/>
</dbReference>
<dbReference type="GO" id="GO:0008843">
    <property type="term" value="F:endochitinase activity"/>
    <property type="evidence" value="ECO:0007669"/>
    <property type="project" value="UniProtKB-EC"/>
</dbReference>
<dbReference type="PANTHER" id="PTHR11177">
    <property type="entry name" value="CHITINASE"/>
    <property type="match status" value="1"/>
</dbReference>
<reference evidence="8 9" key="1">
    <citation type="submission" date="2020-02" db="EMBL/GenBank/DDBJ databases">
        <title>Draft genome sequence of Lactococcus sp. Hs30E4-3.</title>
        <authorList>
            <person name="Noda S."/>
            <person name="Yuki M."/>
            <person name="Ohkuma M."/>
        </authorList>
    </citation>
    <scope>NUCLEOTIDE SEQUENCE [LARGE SCALE GENOMIC DNA]</scope>
    <source>
        <strain evidence="8 9">Hs30E4-3</strain>
    </source>
</reference>
<dbReference type="Gene3D" id="3.10.50.10">
    <property type="match status" value="1"/>
</dbReference>
<dbReference type="AlphaFoldDB" id="A0A6A0BE63"/>
<evidence type="ECO:0000256" key="2">
    <source>
        <dbReference type="ARBA" id="ARBA00012729"/>
    </source>
</evidence>
<dbReference type="Gene3D" id="3.20.20.80">
    <property type="entry name" value="Glycosidases"/>
    <property type="match status" value="1"/>
</dbReference>
<evidence type="ECO:0000313" key="9">
    <source>
        <dbReference type="Proteomes" id="UP000480303"/>
    </source>
</evidence>
<keyword evidence="5" id="KW-0812">Transmembrane</keyword>
<dbReference type="SMART" id="SM00636">
    <property type="entry name" value="Glyco_18"/>
    <property type="match status" value="1"/>
</dbReference>
<keyword evidence="5" id="KW-0472">Membrane</keyword>
<dbReference type="InterPro" id="IPR017853">
    <property type="entry name" value="GH"/>
</dbReference>
<organism evidence="8 9">
    <name type="scientific">Pseudolactococcus hodotermopsidis</name>
    <dbReference type="NCBI Taxonomy" id="2709157"/>
    <lineage>
        <taxon>Bacteria</taxon>
        <taxon>Bacillati</taxon>
        <taxon>Bacillota</taxon>
        <taxon>Bacilli</taxon>
        <taxon>Lactobacillales</taxon>
        <taxon>Streptococcaceae</taxon>
        <taxon>Pseudolactococcus</taxon>
    </lineage>
</organism>
<feature type="signal peptide" evidence="6">
    <location>
        <begin position="1"/>
        <end position="30"/>
    </location>
</feature>
<evidence type="ECO:0000256" key="4">
    <source>
        <dbReference type="SAM" id="MobiDB-lite"/>
    </source>
</evidence>
<feature type="domain" description="GH18" evidence="7">
    <location>
        <begin position="35"/>
        <end position="461"/>
    </location>
</feature>
<accession>A0A6A0BE63</accession>
<feature type="region of interest" description="Disordered" evidence="4">
    <location>
        <begin position="606"/>
        <end position="648"/>
    </location>
</feature>
<keyword evidence="3" id="KW-0119">Carbohydrate metabolism</keyword>
<gene>
    <name evidence="8" type="ORF">Hs30E_11920</name>
</gene>
<dbReference type="RefSeq" id="WP_172208862.1">
    <property type="nucleotide sequence ID" value="NZ_BLLI01000032.1"/>
</dbReference>
<evidence type="ECO:0000256" key="1">
    <source>
        <dbReference type="ARBA" id="ARBA00000822"/>
    </source>
</evidence>
<dbReference type="Proteomes" id="UP000480303">
    <property type="component" value="Unassembled WGS sequence"/>
</dbReference>
<evidence type="ECO:0000256" key="6">
    <source>
        <dbReference type="SAM" id="SignalP"/>
    </source>
</evidence>
<dbReference type="InterPro" id="IPR050314">
    <property type="entry name" value="Glycosyl_Hydrlase_18"/>
</dbReference>
<dbReference type="GO" id="GO:0006032">
    <property type="term" value="P:chitin catabolic process"/>
    <property type="evidence" value="ECO:0007669"/>
    <property type="project" value="UniProtKB-KW"/>
</dbReference>
<feature type="chain" id="PRO_5025459224" description="chitinase" evidence="6">
    <location>
        <begin position="31"/>
        <end position="682"/>
    </location>
</feature>
<evidence type="ECO:0000259" key="7">
    <source>
        <dbReference type="PROSITE" id="PS51910"/>
    </source>
</evidence>
<sequence>MRKTLRTITRGAIGTALLLGSFALATQVSAEDKAYRNVMYYGDWSIEETQGHFLPKDIPADKLTHLNFAFLDFDVDGSLKWTDDFAALDIETSESIATGAANAGLLNALQDLRLKNPNLKLGVSVGGWTKSGDFALNAQDPAKRAKLVANLIKFVRYNELDFLDIDWEYPGAVRDGDLVDSAKDEGTPNASEADRQNYVTLLTELHNGLKELGKTTGKTYELSVALAAGPYTLNQGTDIPSVFNIVDFANVMTYDIHGAWENTSNHHTALYTNPKAPQGDGKPWSFSINDSVNYYLSNGAIANKLVIGAAFYSRGWGNVENDGFDPKNQPGLFGNADFATKDADGNPSRGAENENPLINGDGGRNGGIWSYRNFDQLKVKYPDLTEYWDDAAKAPFMYSAKDKVFFTYDNERSLTEKANYVKEKNLGGMITWMQSQDAPSDPASTRRDVLTTAIYNGLYGGAALVQHDLVTANLSLSANIVTSSDYKLTLTNSEEVTETDAVLKAVELKHKTVKNGQLYIQADEALSYKGTALPTVVVENITYYVLDFENVALAPNESLEIILTPNLGDGVQVASGIKKLAFTQKIDINSLAYGFTEITFKNKIEVPTTDGNDQNDGKDDADTTDKAENSDNTDKKDNTGNTKKTPNLPATGEVISLTALVFGVIIISGVAYLKLNTKRTVK</sequence>
<dbReference type="GO" id="GO:0008061">
    <property type="term" value="F:chitin binding"/>
    <property type="evidence" value="ECO:0007669"/>
    <property type="project" value="InterPro"/>
</dbReference>
<dbReference type="InterPro" id="IPR029070">
    <property type="entry name" value="Chitinase_insertion_sf"/>
</dbReference>
<keyword evidence="3" id="KW-0624">Polysaccharide degradation</keyword>
<dbReference type="InterPro" id="IPR011583">
    <property type="entry name" value="Chitinase_II/V-like_cat"/>
</dbReference>
<proteinExistence type="predicted"/>
<protein>
    <recommendedName>
        <fullName evidence="2">chitinase</fullName>
        <ecNumber evidence="2">3.2.1.14</ecNumber>
    </recommendedName>
</protein>
<dbReference type="PANTHER" id="PTHR11177:SF317">
    <property type="entry name" value="CHITINASE 12-RELATED"/>
    <property type="match status" value="1"/>
</dbReference>
<dbReference type="CDD" id="cd06548">
    <property type="entry name" value="GH18_chitinase"/>
    <property type="match status" value="1"/>
</dbReference>
<name>A0A6A0BE63_9LACT</name>
<dbReference type="GO" id="GO:0005975">
    <property type="term" value="P:carbohydrate metabolic process"/>
    <property type="evidence" value="ECO:0007669"/>
    <property type="project" value="InterPro"/>
</dbReference>
<dbReference type="Pfam" id="PF00704">
    <property type="entry name" value="Glyco_hydro_18"/>
    <property type="match status" value="1"/>
</dbReference>
<feature type="compositionally biased region" description="Basic and acidic residues" evidence="4">
    <location>
        <begin position="615"/>
        <end position="638"/>
    </location>
</feature>
<dbReference type="SUPFAM" id="SSF51445">
    <property type="entry name" value="(Trans)glycosidases"/>
    <property type="match status" value="1"/>
</dbReference>
<keyword evidence="6" id="KW-0732">Signal</keyword>
<comment type="caution">
    <text evidence="8">The sequence shown here is derived from an EMBL/GenBank/DDBJ whole genome shotgun (WGS) entry which is preliminary data.</text>
</comment>
<dbReference type="PROSITE" id="PS51910">
    <property type="entry name" value="GH18_2"/>
    <property type="match status" value="1"/>
</dbReference>
<dbReference type="EC" id="3.2.1.14" evidence="2"/>
<keyword evidence="5" id="KW-1133">Transmembrane helix</keyword>
<evidence type="ECO:0000256" key="3">
    <source>
        <dbReference type="ARBA" id="ARBA00023024"/>
    </source>
</evidence>
<feature type="transmembrane region" description="Helical" evidence="5">
    <location>
        <begin position="654"/>
        <end position="673"/>
    </location>
</feature>
<dbReference type="SUPFAM" id="SSF54556">
    <property type="entry name" value="Chitinase insertion domain"/>
    <property type="match status" value="1"/>
</dbReference>
<dbReference type="EMBL" id="BLLI01000032">
    <property type="protein sequence ID" value="GFH42641.1"/>
    <property type="molecule type" value="Genomic_DNA"/>
</dbReference>